<dbReference type="EMBL" id="CAJPDR010000354">
    <property type="protein sequence ID" value="CAF9933454.1"/>
    <property type="molecule type" value="Genomic_DNA"/>
</dbReference>
<evidence type="ECO:0000313" key="2">
    <source>
        <dbReference type="EMBL" id="CAF9933454.1"/>
    </source>
</evidence>
<keyword evidence="3" id="KW-1185">Reference proteome</keyword>
<name>A0A8H3FYX5_9LECA</name>
<feature type="compositionally biased region" description="Polar residues" evidence="1">
    <location>
        <begin position="11"/>
        <end position="21"/>
    </location>
</feature>
<proteinExistence type="predicted"/>
<feature type="compositionally biased region" description="Basic and acidic residues" evidence="1">
    <location>
        <begin position="157"/>
        <end position="171"/>
    </location>
</feature>
<gene>
    <name evidence="2" type="ORF">ALECFALPRED_005600</name>
</gene>
<evidence type="ECO:0000313" key="3">
    <source>
        <dbReference type="Proteomes" id="UP000664203"/>
    </source>
</evidence>
<organism evidence="2 3">
    <name type="scientific">Alectoria fallacina</name>
    <dbReference type="NCBI Taxonomy" id="1903189"/>
    <lineage>
        <taxon>Eukaryota</taxon>
        <taxon>Fungi</taxon>
        <taxon>Dikarya</taxon>
        <taxon>Ascomycota</taxon>
        <taxon>Pezizomycotina</taxon>
        <taxon>Lecanoromycetes</taxon>
        <taxon>OSLEUM clade</taxon>
        <taxon>Lecanoromycetidae</taxon>
        <taxon>Lecanorales</taxon>
        <taxon>Lecanorineae</taxon>
        <taxon>Parmeliaceae</taxon>
        <taxon>Alectoria</taxon>
    </lineage>
</organism>
<protein>
    <submittedName>
        <fullName evidence="2">Uncharacterized protein</fullName>
    </submittedName>
</protein>
<feature type="region of interest" description="Disordered" evidence="1">
    <location>
        <begin position="1"/>
        <end position="21"/>
    </location>
</feature>
<comment type="caution">
    <text evidence="2">The sequence shown here is derived from an EMBL/GenBank/DDBJ whole genome shotgun (WGS) entry which is preliminary data.</text>
</comment>
<dbReference type="Proteomes" id="UP000664203">
    <property type="component" value="Unassembled WGS sequence"/>
</dbReference>
<evidence type="ECO:0000256" key="1">
    <source>
        <dbReference type="SAM" id="MobiDB-lite"/>
    </source>
</evidence>
<accession>A0A8H3FYX5</accession>
<sequence length="171" mass="18656">MSMPPSLLDKTGTTSNPIAESDNCVSNALLRPTWMKLNWGTCLMESGGGIGSEVLYIAPRMPFMLPEIPFFHPLVGILPEEREAGTQPTAGATPSRPWPSDTGEVIYASNTRSRVIKTMVRGRRGTYAASTKRTAPGWQLAAGDWRGSRSAKLHQRQGSEKAEVVISEDRL</sequence>
<dbReference type="AlphaFoldDB" id="A0A8H3FYX5"/>
<feature type="region of interest" description="Disordered" evidence="1">
    <location>
        <begin position="149"/>
        <end position="171"/>
    </location>
</feature>
<feature type="region of interest" description="Disordered" evidence="1">
    <location>
        <begin position="83"/>
        <end position="102"/>
    </location>
</feature>
<reference evidence="2" key="1">
    <citation type="submission" date="2021-03" db="EMBL/GenBank/DDBJ databases">
        <authorList>
            <person name="Tagirdzhanova G."/>
        </authorList>
    </citation>
    <scope>NUCLEOTIDE SEQUENCE</scope>
</reference>